<feature type="transmembrane region" description="Helical" evidence="1">
    <location>
        <begin position="321"/>
        <end position="344"/>
    </location>
</feature>
<gene>
    <name evidence="2" type="ORF">H8S17_10305</name>
</gene>
<dbReference type="Proteomes" id="UP000606720">
    <property type="component" value="Unassembled WGS sequence"/>
</dbReference>
<dbReference type="AlphaFoldDB" id="A0A923LQV0"/>
<feature type="transmembrane region" description="Helical" evidence="1">
    <location>
        <begin position="149"/>
        <end position="171"/>
    </location>
</feature>
<evidence type="ECO:0000313" key="3">
    <source>
        <dbReference type="Proteomes" id="UP000606720"/>
    </source>
</evidence>
<organism evidence="2 3">
    <name type="scientific">Roseburia zhanii</name>
    <dbReference type="NCBI Taxonomy" id="2763064"/>
    <lineage>
        <taxon>Bacteria</taxon>
        <taxon>Bacillati</taxon>
        <taxon>Bacillota</taxon>
        <taxon>Clostridia</taxon>
        <taxon>Lachnospirales</taxon>
        <taxon>Lachnospiraceae</taxon>
        <taxon>Roseburia</taxon>
    </lineage>
</organism>
<feature type="transmembrane region" description="Helical" evidence="1">
    <location>
        <begin position="21"/>
        <end position="40"/>
    </location>
</feature>
<feature type="transmembrane region" description="Helical" evidence="1">
    <location>
        <begin position="114"/>
        <end position="137"/>
    </location>
</feature>
<name>A0A923LQV0_9FIRM</name>
<feature type="transmembrane region" description="Helical" evidence="1">
    <location>
        <begin position="356"/>
        <end position="379"/>
    </location>
</feature>
<sequence length="639" mass="71933">MKSKTSCFNKTIFNKNFTHFWPIWLIVMGWNLFILPFMIYNNSLQYKMMTGLTEKELAAMKETDIISAVSVYISPAVLFAFSVIAAMAVFSYLYNSRSANTIHALPVTRKELFITNYLSGLLFLLVPEFVGFLTGTLVSAGCGYTSMNYLLQGFLFACGISFFFYTFAVFIGMFTGQLFAIPVFALIINFLYVGYKFIFVNLVAQISYGLSGDYNNSALDVLSPLFYMSRKVTTNIDYQGEYPVCNGISGANVVIGYALCAVVLIVFAYLIYKSRNMETAGNLIAISWIGPFFRWGVALCGGTLFGAIFSSIFNIRGATQVFIMLALSTLIFGAVFFFAAQMFLEKGFRVFTKKRMIECGAFVAVFFVVLIGIECNWFGQESKLPDTDKIESAYINCAYPVGGKDTQLIEEIKDIHKQIIDSKKKFESYAAANEDVSWVNIKYYLKDGSVLRRTYTIPATDDMLKDPESAYGKVAEMMSDPDAYLKNVFGFNYDQMTIDEGYIDGTRGSTDEYWRYDLSKENTEKLYQAFVADLKAGNYKEYLLSNMSTGTDYQDITYVSTINIDYSCIKGIINMYNLYSRDSYPEPYNTDSTACISFDKNCKNIISTLIELGVIESEDDLVTVTEQNSDAEGTVDADY</sequence>
<reference evidence="2" key="1">
    <citation type="submission" date="2020-08" db="EMBL/GenBank/DDBJ databases">
        <title>Genome public.</title>
        <authorList>
            <person name="Liu C."/>
            <person name="Sun Q."/>
        </authorList>
    </citation>
    <scope>NUCLEOTIDE SEQUENCE</scope>
    <source>
        <strain evidence="2">BX1005</strain>
    </source>
</reference>
<keyword evidence="3" id="KW-1185">Reference proteome</keyword>
<dbReference type="EMBL" id="JACOPH010000008">
    <property type="protein sequence ID" value="MBC5714596.1"/>
    <property type="molecule type" value="Genomic_DNA"/>
</dbReference>
<comment type="caution">
    <text evidence="2">The sequence shown here is derived from an EMBL/GenBank/DDBJ whole genome shotgun (WGS) entry which is preliminary data.</text>
</comment>
<feature type="transmembrane region" description="Helical" evidence="1">
    <location>
        <begin position="65"/>
        <end position="93"/>
    </location>
</feature>
<keyword evidence="1" id="KW-0812">Transmembrane</keyword>
<evidence type="ECO:0000256" key="1">
    <source>
        <dbReference type="SAM" id="Phobius"/>
    </source>
</evidence>
<feature type="transmembrane region" description="Helical" evidence="1">
    <location>
        <begin position="254"/>
        <end position="272"/>
    </location>
</feature>
<keyword evidence="1" id="KW-1133">Transmembrane helix</keyword>
<feature type="transmembrane region" description="Helical" evidence="1">
    <location>
        <begin position="178"/>
        <end position="198"/>
    </location>
</feature>
<protein>
    <submittedName>
        <fullName evidence="2">ABC transporter permease</fullName>
    </submittedName>
</protein>
<keyword evidence="1" id="KW-0472">Membrane</keyword>
<evidence type="ECO:0000313" key="2">
    <source>
        <dbReference type="EMBL" id="MBC5714596.1"/>
    </source>
</evidence>
<feature type="transmembrane region" description="Helical" evidence="1">
    <location>
        <begin position="292"/>
        <end position="315"/>
    </location>
</feature>
<proteinExistence type="predicted"/>
<accession>A0A923LQV0</accession>
<dbReference type="RefSeq" id="WP_186867243.1">
    <property type="nucleotide sequence ID" value="NZ_JACOPH010000008.1"/>
</dbReference>